<dbReference type="InterPro" id="IPR004559">
    <property type="entry name" value="HemW-like"/>
</dbReference>
<feature type="domain" description="Radical SAM core" evidence="11">
    <location>
        <begin position="5"/>
        <end position="238"/>
    </location>
</feature>
<dbReference type="Pfam" id="PF04055">
    <property type="entry name" value="Radical_SAM"/>
    <property type="match status" value="1"/>
</dbReference>
<dbReference type="InterPro" id="IPR058240">
    <property type="entry name" value="rSAM_sf"/>
</dbReference>
<evidence type="ECO:0000256" key="1">
    <source>
        <dbReference type="ARBA" id="ARBA00001966"/>
    </source>
</evidence>
<dbReference type="SFLD" id="SFLDG01065">
    <property type="entry name" value="anaerobic_coproporphyrinogen-I"/>
    <property type="match status" value="1"/>
</dbReference>
<dbReference type="GO" id="GO:0004109">
    <property type="term" value="F:coproporphyrinogen oxidase activity"/>
    <property type="evidence" value="ECO:0007669"/>
    <property type="project" value="InterPro"/>
</dbReference>
<dbReference type="SUPFAM" id="SSF102114">
    <property type="entry name" value="Radical SAM enzymes"/>
    <property type="match status" value="1"/>
</dbReference>
<accession>A0A845UBM5</accession>
<dbReference type="SMART" id="SM00729">
    <property type="entry name" value="Elp3"/>
    <property type="match status" value="1"/>
</dbReference>
<proteinExistence type="inferred from homology"/>
<dbReference type="SFLD" id="SFLDF00562">
    <property type="entry name" value="HemN-like__clustered_with_heat"/>
    <property type="match status" value="1"/>
</dbReference>
<dbReference type="GO" id="GO:0006779">
    <property type="term" value="P:porphyrin-containing compound biosynthetic process"/>
    <property type="evidence" value="ECO:0007669"/>
    <property type="project" value="InterPro"/>
</dbReference>
<dbReference type="GO" id="GO:0005737">
    <property type="term" value="C:cytoplasm"/>
    <property type="evidence" value="ECO:0007669"/>
    <property type="project" value="UniProtKB-SubCell"/>
</dbReference>
<evidence type="ECO:0000256" key="5">
    <source>
        <dbReference type="ARBA" id="ARBA00022691"/>
    </source>
</evidence>
<keyword evidence="9 10" id="KW-0143">Chaperone</keyword>
<evidence type="ECO:0000256" key="10">
    <source>
        <dbReference type="RuleBase" id="RU364116"/>
    </source>
</evidence>
<comment type="caution">
    <text evidence="12">The sequence shown here is derived from an EMBL/GenBank/DDBJ whole genome shotgun (WGS) entry which is preliminary data.</text>
</comment>
<evidence type="ECO:0000256" key="9">
    <source>
        <dbReference type="ARBA" id="ARBA00023186"/>
    </source>
</evidence>
<dbReference type="SFLD" id="SFLDS00029">
    <property type="entry name" value="Radical_SAM"/>
    <property type="match status" value="1"/>
</dbReference>
<dbReference type="InterPro" id="IPR007197">
    <property type="entry name" value="rSAM"/>
</dbReference>
<keyword evidence="4 10" id="KW-0349">Heme</keyword>
<dbReference type="InterPro" id="IPR013785">
    <property type="entry name" value="Aldolase_TIM"/>
</dbReference>
<keyword evidence="6 10" id="KW-0479">Metal-binding</keyword>
<sequence length="385" mass="42802">MNPNLQLPSSFSLYVHLPWCKAKCPYCDFNSHVADSIPAERYLAALIADLDRELPRIWGRRVQSVFIGGGTPSLFPPKIIDHLLSEIRARLHPLPGLEITLEANPGAIEAASFRAFRETGVTRLSLGVQSFNDRFLQRLGRIHDAAAARHAVELAIAAEFESLNLDLIFALPGQNLDAARVDLQIALDYAPPHLSLYRLTLESGTPFAAHPPENLPNDDQAADMEDALRRQIHEAGLSRYEISAHALPGHRCEHNRNYWLYGDYLGIGAGAHGKITGPDGIWRSRKPSRPESYMCDALGNTETIGHHEPVLPADRPFEFMLNALRLTDGFPIAHFQARTGLPWLVVQPQVRRAEREGLLTIAGETLRPTALGLNFYNDLCARFVP</sequence>
<organism evidence="12">
    <name type="scientific">Acidithiobacillus ferrianus</name>
    <dbReference type="NCBI Taxonomy" id="2678518"/>
    <lineage>
        <taxon>Bacteria</taxon>
        <taxon>Pseudomonadati</taxon>
        <taxon>Pseudomonadota</taxon>
        <taxon>Acidithiobacillia</taxon>
        <taxon>Acidithiobacillales</taxon>
        <taxon>Acidithiobacillaceae</taxon>
        <taxon>Acidithiobacillus</taxon>
    </lineage>
</organism>
<evidence type="ECO:0000313" key="12">
    <source>
        <dbReference type="EMBL" id="NDU43331.1"/>
    </source>
</evidence>
<comment type="subcellular location">
    <subcellularLocation>
        <location evidence="10">Cytoplasm</location>
    </subcellularLocation>
</comment>
<dbReference type="NCBIfam" id="TIGR00539">
    <property type="entry name" value="hemN_rel"/>
    <property type="match status" value="1"/>
</dbReference>
<dbReference type="Gene3D" id="3.20.20.70">
    <property type="entry name" value="Aldolase class I"/>
    <property type="match status" value="1"/>
</dbReference>
<dbReference type="PANTHER" id="PTHR13932:SF5">
    <property type="entry name" value="RADICAL S-ADENOSYL METHIONINE DOMAIN-CONTAINING PROTEIN 1, MITOCHONDRIAL"/>
    <property type="match status" value="1"/>
</dbReference>
<evidence type="ECO:0000256" key="2">
    <source>
        <dbReference type="ARBA" id="ARBA00006100"/>
    </source>
</evidence>
<evidence type="ECO:0000256" key="6">
    <source>
        <dbReference type="ARBA" id="ARBA00022723"/>
    </source>
</evidence>
<dbReference type="RefSeq" id="WP_163098536.1">
    <property type="nucleotide sequence ID" value="NZ_CP127523.1"/>
</dbReference>
<keyword evidence="8 10" id="KW-0411">Iron-sulfur</keyword>
<keyword evidence="7 10" id="KW-0408">Iron</keyword>
<reference evidence="12" key="1">
    <citation type="submission" date="2019-11" db="EMBL/GenBank/DDBJ databases">
        <title>Acidithiobacillus ferrianus sp. nov.: a facultatively anaerobic and extremely acidophilic chemolithoautotroph.</title>
        <authorList>
            <person name="Norris P.R."/>
            <person name="Falagan C."/>
            <person name="Moya-Beltran A."/>
            <person name="Castro M."/>
            <person name="Quatrini R."/>
            <person name="Johnson D.B."/>
        </authorList>
    </citation>
    <scope>NUCLEOTIDE SEQUENCE [LARGE SCALE GENOMIC DNA]</scope>
    <source>
        <strain evidence="12">MG</strain>
    </source>
</reference>
<dbReference type="SFLD" id="SFLDF00288">
    <property type="entry name" value="HemN-like__clustered_with_nucl"/>
    <property type="match status" value="1"/>
</dbReference>
<keyword evidence="10" id="KW-0963">Cytoplasm</keyword>
<protein>
    <recommendedName>
        <fullName evidence="3 10">Heme chaperone HemW</fullName>
    </recommendedName>
</protein>
<name>A0A845UBM5_9PROT</name>
<evidence type="ECO:0000256" key="8">
    <source>
        <dbReference type="ARBA" id="ARBA00023014"/>
    </source>
</evidence>
<dbReference type="InterPro" id="IPR034505">
    <property type="entry name" value="Coproporphyrinogen-III_oxidase"/>
</dbReference>
<comment type="function">
    <text evidence="10">Probably acts as a heme chaperone, transferring heme to an unknown acceptor. Binds one molecule of heme per monomer, possibly covalently. Binds 1 [4Fe-4S] cluster. The cluster is coordinated with 3 cysteines and an exchangeable S-adenosyl-L-methionine.</text>
</comment>
<evidence type="ECO:0000256" key="7">
    <source>
        <dbReference type="ARBA" id="ARBA00023004"/>
    </source>
</evidence>
<dbReference type="AlphaFoldDB" id="A0A845UBM5"/>
<dbReference type="InterPro" id="IPR006638">
    <property type="entry name" value="Elp3/MiaA/NifB-like_rSAM"/>
</dbReference>
<dbReference type="CDD" id="cd01335">
    <property type="entry name" value="Radical_SAM"/>
    <property type="match status" value="1"/>
</dbReference>
<dbReference type="PROSITE" id="PS51918">
    <property type="entry name" value="RADICAL_SAM"/>
    <property type="match status" value="1"/>
</dbReference>
<dbReference type="SFLD" id="SFLDG01082">
    <property type="entry name" value="B12-binding_domain_containing"/>
    <property type="match status" value="1"/>
</dbReference>
<dbReference type="InterPro" id="IPR010723">
    <property type="entry name" value="HemN_C"/>
</dbReference>
<dbReference type="Pfam" id="PF06969">
    <property type="entry name" value="HemN_C"/>
    <property type="match status" value="1"/>
</dbReference>
<evidence type="ECO:0000256" key="3">
    <source>
        <dbReference type="ARBA" id="ARBA00017228"/>
    </source>
</evidence>
<gene>
    <name evidence="12" type="primary">hemW</name>
    <name evidence="12" type="ORF">GL267_12020</name>
</gene>
<evidence type="ECO:0000256" key="4">
    <source>
        <dbReference type="ARBA" id="ARBA00022617"/>
    </source>
</evidence>
<dbReference type="GO" id="GO:0051539">
    <property type="term" value="F:4 iron, 4 sulfur cluster binding"/>
    <property type="evidence" value="ECO:0007669"/>
    <property type="project" value="UniProtKB-UniRule"/>
</dbReference>
<dbReference type="EMBL" id="WNJL01000037">
    <property type="protein sequence ID" value="NDU43331.1"/>
    <property type="molecule type" value="Genomic_DNA"/>
</dbReference>
<dbReference type="GO" id="GO:0046872">
    <property type="term" value="F:metal ion binding"/>
    <property type="evidence" value="ECO:0007669"/>
    <property type="project" value="UniProtKB-UniRule"/>
</dbReference>
<keyword evidence="10" id="KW-0004">4Fe-4S</keyword>
<evidence type="ECO:0000259" key="11">
    <source>
        <dbReference type="PROSITE" id="PS51918"/>
    </source>
</evidence>
<dbReference type="PANTHER" id="PTHR13932">
    <property type="entry name" value="COPROPORPHYRINIGEN III OXIDASE"/>
    <property type="match status" value="1"/>
</dbReference>
<keyword evidence="5 10" id="KW-0949">S-adenosyl-L-methionine</keyword>
<comment type="cofactor">
    <cofactor evidence="1">
        <name>[4Fe-4S] cluster</name>
        <dbReference type="ChEBI" id="CHEBI:49883"/>
    </cofactor>
</comment>
<comment type="similarity">
    <text evidence="2">Belongs to the anaerobic coproporphyrinogen-III oxidase family. HemW subfamily.</text>
</comment>